<keyword evidence="1" id="KW-1133">Transmembrane helix</keyword>
<dbReference type="EMBL" id="JARQZJ010000067">
    <property type="protein sequence ID" value="KAK9881084.1"/>
    <property type="molecule type" value="Genomic_DNA"/>
</dbReference>
<accession>A0AAW1UNR6</accession>
<proteinExistence type="predicted"/>
<protein>
    <recommendedName>
        <fullName evidence="4">ATP synthase F0 subunit 8</fullName>
    </recommendedName>
</protein>
<keyword evidence="1" id="KW-0472">Membrane</keyword>
<comment type="caution">
    <text evidence="2">The sequence shown here is derived from an EMBL/GenBank/DDBJ whole genome shotgun (WGS) entry which is preliminary data.</text>
</comment>
<dbReference type="Proteomes" id="UP001431783">
    <property type="component" value="Unassembled WGS sequence"/>
</dbReference>
<feature type="transmembrane region" description="Helical" evidence="1">
    <location>
        <begin position="12"/>
        <end position="31"/>
    </location>
</feature>
<sequence length="80" mass="9229">MAAGNVQMHVKLAWAVFILMMINIILFFVIFNQCAVKPSSYPTLIQDSPRQVLRGLDLLIAKFEIERSDKLAKIWKFSME</sequence>
<evidence type="ECO:0008006" key="4">
    <source>
        <dbReference type="Google" id="ProtNLM"/>
    </source>
</evidence>
<name>A0AAW1UNR6_9CUCU</name>
<evidence type="ECO:0000313" key="3">
    <source>
        <dbReference type="Proteomes" id="UP001431783"/>
    </source>
</evidence>
<gene>
    <name evidence="2" type="ORF">WA026_014428</name>
</gene>
<organism evidence="2 3">
    <name type="scientific">Henosepilachna vigintioctopunctata</name>
    <dbReference type="NCBI Taxonomy" id="420089"/>
    <lineage>
        <taxon>Eukaryota</taxon>
        <taxon>Metazoa</taxon>
        <taxon>Ecdysozoa</taxon>
        <taxon>Arthropoda</taxon>
        <taxon>Hexapoda</taxon>
        <taxon>Insecta</taxon>
        <taxon>Pterygota</taxon>
        <taxon>Neoptera</taxon>
        <taxon>Endopterygota</taxon>
        <taxon>Coleoptera</taxon>
        <taxon>Polyphaga</taxon>
        <taxon>Cucujiformia</taxon>
        <taxon>Coccinelloidea</taxon>
        <taxon>Coccinellidae</taxon>
        <taxon>Epilachninae</taxon>
        <taxon>Epilachnini</taxon>
        <taxon>Henosepilachna</taxon>
    </lineage>
</organism>
<reference evidence="2 3" key="1">
    <citation type="submission" date="2023-03" db="EMBL/GenBank/DDBJ databases">
        <title>Genome insight into feeding habits of ladybird beetles.</title>
        <authorList>
            <person name="Li H.-S."/>
            <person name="Huang Y.-H."/>
            <person name="Pang H."/>
        </authorList>
    </citation>
    <scope>NUCLEOTIDE SEQUENCE [LARGE SCALE GENOMIC DNA]</scope>
    <source>
        <strain evidence="2">SYSU_2023b</strain>
        <tissue evidence="2">Whole body</tissue>
    </source>
</reference>
<keyword evidence="3" id="KW-1185">Reference proteome</keyword>
<evidence type="ECO:0000313" key="2">
    <source>
        <dbReference type="EMBL" id="KAK9881084.1"/>
    </source>
</evidence>
<dbReference type="AlphaFoldDB" id="A0AAW1UNR6"/>
<evidence type="ECO:0000256" key="1">
    <source>
        <dbReference type="SAM" id="Phobius"/>
    </source>
</evidence>
<keyword evidence="1" id="KW-0812">Transmembrane</keyword>